<organism evidence="1 3">
    <name type="scientific">Punica granatum</name>
    <name type="common">Pomegranate</name>
    <dbReference type="NCBI Taxonomy" id="22663"/>
    <lineage>
        <taxon>Eukaryota</taxon>
        <taxon>Viridiplantae</taxon>
        <taxon>Streptophyta</taxon>
        <taxon>Embryophyta</taxon>
        <taxon>Tracheophyta</taxon>
        <taxon>Spermatophyta</taxon>
        <taxon>Magnoliopsida</taxon>
        <taxon>eudicotyledons</taxon>
        <taxon>Gunneridae</taxon>
        <taxon>Pentapetalae</taxon>
        <taxon>rosids</taxon>
        <taxon>malvids</taxon>
        <taxon>Myrtales</taxon>
        <taxon>Lythraceae</taxon>
        <taxon>Punica</taxon>
    </lineage>
</organism>
<dbReference type="Proteomes" id="UP000197138">
    <property type="component" value="Unassembled WGS sequence"/>
</dbReference>
<reference evidence="2 4" key="3">
    <citation type="submission" date="2017-11" db="EMBL/GenBank/DDBJ databases">
        <title>De-novo sequencing of pomegranate (Punica granatum L.) genome.</title>
        <authorList>
            <person name="Akparov Z."/>
            <person name="Amiraslanov A."/>
            <person name="Hajiyeva S."/>
            <person name="Abbasov M."/>
            <person name="Kaur K."/>
            <person name="Hamwieh A."/>
            <person name="Solovyev V."/>
            <person name="Salamov A."/>
            <person name="Braich B."/>
            <person name="Kosarev P."/>
            <person name="Mahmoud A."/>
            <person name="Hajiyev E."/>
            <person name="Babayeva S."/>
            <person name="Izzatullayeva V."/>
            <person name="Mammadov A."/>
            <person name="Mammadov A."/>
            <person name="Sharifova S."/>
            <person name="Ojaghi J."/>
            <person name="Eynullazada K."/>
            <person name="Bayramov B."/>
            <person name="Abdulazimova A."/>
            <person name="Shahmuradov I."/>
        </authorList>
    </citation>
    <scope>NUCLEOTIDE SEQUENCE [LARGE SCALE GENOMIC DNA]</scope>
    <source>
        <strain evidence="2">AG2017</strain>
        <strain evidence="4">cv. AG2017</strain>
        <tissue evidence="2">Leaf</tissue>
    </source>
</reference>
<accession>A0A218Y279</accession>
<reference evidence="1" key="2">
    <citation type="submission" date="2017-06" db="EMBL/GenBank/DDBJ databases">
        <title>The pomegranate genome and the genomics of punicalagin biosynthesis.</title>
        <authorList>
            <person name="Xu C."/>
        </authorList>
    </citation>
    <scope>NUCLEOTIDE SEQUENCE [LARGE SCALE GENOMIC DNA]</scope>
    <source>
        <tissue evidence="1">Fresh leaf</tissue>
    </source>
</reference>
<dbReference type="Proteomes" id="UP000233551">
    <property type="component" value="Unassembled WGS sequence"/>
</dbReference>
<reference evidence="3" key="1">
    <citation type="journal article" date="2017" name="Plant J.">
        <title>The pomegranate (Punica granatum L.) genome and the genomics of punicalagin biosynthesis.</title>
        <authorList>
            <person name="Qin G."/>
            <person name="Xu C."/>
            <person name="Ming R."/>
            <person name="Tang H."/>
            <person name="Guyot R."/>
            <person name="Kramer E.M."/>
            <person name="Hu Y."/>
            <person name="Yi X."/>
            <person name="Qi Y."/>
            <person name="Xu X."/>
            <person name="Gao Z."/>
            <person name="Pan H."/>
            <person name="Jian J."/>
            <person name="Tian Y."/>
            <person name="Yue Z."/>
            <person name="Xu Y."/>
        </authorList>
    </citation>
    <scope>NUCLEOTIDE SEQUENCE [LARGE SCALE GENOMIC DNA]</scope>
    <source>
        <strain evidence="3">cv. Dabenzi</strain>
    </source>
</reference>
<evidence type="ECO:0000313" key="2">
    <source>
        <dbReference type="EMBL" id="PKI59763.1"/>
    </source>
</evidence>
<evidence type="ECO:0000313" key="4">
    <source>
        <dbReference type="Proteomes" id="UP000233551"/>
    </source>
</evidence>
<evidence type="ECO:0000313" key="3">
    <source>
        <dbReference type="Proteomes" id="UP000197138"/>
    </source>
</evidence>
<dbReference type="EMBL" id="MTKT01000527">
    <property type="protein sequence ID" value="OWM90921.1"/>
    <property type="molecule type" value="Genomic_DNA"/>
</dbReference>
<gene>
    <name evidence="1" type="ORF">CDL15_Pgr027408</name>
    <name evidence="2" type="ORF">CRG98_019866</name>
</gene>
<protein>
    <submittedName>
        <fullName evidence="1">Uncharacterized protein</fullName>
    </submittedName>
</protein>
<dbReference type="AlphaFoldDB" id="A0A218Y279"/>
<keyword evidence="4" id="KW-1185">Reference proteome</keyword>
<name>A0A218Y279_PUNGR</name>
<proteinExistence type="predicted"/>
<sequence length="129" mass="14389">MYVRARRSTRLGVRCHARARQEVRRTGRSSIARSGPRAGAGGRAWGLVTSVRGKRTCGSVDVHACTRRDVRGARAREHERAVTGAERVRELTSTQACARSDAKRLALELVTGVLFTREHDIRPKRRKST</sequence>
<comment type="caution">
    <text evidence="1">The sequence shown here is derived from an EMBL/GenBank/DDBJ whole genome shotgun (WGS) entry which is preliminary data.</text>
</comment>
<evidence type="ECO:0000313" key="1">
    <source>
        <dbReference type="EMBL" id="OWM90921.1"/>
    </source>
</evidence>
<dbReference type="EMBL" id="PGOL01001240">
    <property type="protein sequence ID" value="PKI59763.1"/>
    <property type="molecule type" value="Genomic_DNA"/>
</dbReference>